<dbReference type="EMBL" id="LDZF01000005">
    <property type="protein sequence ID" value="KMK15005.1"/>
    <property type="molecule type" value="Genomic_DNA"/>
</dbReference>
<feature type="transmembrane region" description="Helical" evidence="1">
    <location>
        <begin position="66"/>
        <end position="84"/>
    </location>
</feature>
<evidence type="ECO:0008006" key="5">
    <source>
        <dbReference type="Google" id="ProtNLM"/>
    </source>
</evidence>
<dbReference type="Pfam" id="PF11045">
    <property type="entry name" value="YbjM"/>
    <property type="match status" value="1"/>
</dbReference>
<keyword evidence="1" id="KW-0472">Membrane</keyword>
<proteinExistence type="predicted"/>
<dbReference type="KEGG" id="pge:LG71_20335"/>
<keyword evidence="1" id="KW-1133">Transmembrane helix</keyword>
<name>A0A089PT41_PLUGE</name>
<sequence>MKSEQCWPGIICCFMLFIAVCGFLLLNKDVAIVRSPGHRELGLLLFIVPGLCSALMIGGQTVLRTVIGALLAVPVCLLMIRHVIEIPRSLWQELAWLSSAVFWSALGTLCFQVVRIALIKRGRG</sequence>
<feature type="transmembrane region" description="Helical" evidence="1">
    <location>
        <begin position="41"/>
        <end position="59"/>
    </location>
</feature>
<evidence type="ECO:0000256" key="1">
    <source>
        <dbReference type="SAM" id="Phobius"/>
    </source>
</evidence>
<dbReference type="GO" id="GO:0016020">
    <property type="term" value="C:membrane"/>
    <property type="evidence" value="ECO:0007669"/>
    <property type="project" value="InterPro"/>
</dbReference>
<protein>
    <recommendedName>
        <fullName evidence="5">Inner membrane protein YbjM</fullName>
    </recommendedName>
</protein>
<dbReference type="eggNOG" id="ENOG5031BJ4">
    <property type="taxonomic scope" value="Bacteria"/>
</dbReference>
<reference evidence="3 4" key="1">
    <citation type="submission" date="2015-05" db="EMBL/GenBank/DDBJ databases">
        <title>Genome sequences of Pluralibacter gergoviae.</title>
        <authorList>
            <person name="Greninger A.L."/>
            <person name="Miller S."/>
        </authorList>
    </citation>
    <scope>NUCLEOTIDE SEQUENCE [LARGE SCALE GENOMIC DNA]</scope>
    <source>
        <strain evidence="3 4">JS81F13</strain>
    </source>
</reference>
<evidence type="ECO:0000313" key="3">
    <source>
        <dbReference type="EMBL" id="KMK15005.1"/>
    </source>
</evidence>
<feature type="transmembrane region" description="Helical" evidence="1">
    <location>
        <begin position="7"/>
        <end position="26"/>
    </location>
</feature>
<evidence type="ECO:0000313" key="4">
    <source>
        <dbReference type="Proteomes" id="UP000036196"/>
    </source>
</evidence>
<feature type="transmembrane region" description="Helical" evidence="1">
    <location>
        <begin position="96"/>
        <end position="118"/>
    </location>
</feature>
<evidence type="ECO:0000313" key="2">
    <source>
        <dbReference type="EMBL" id="EML1469526.1"/>
    </source>
</evidence>
<gene>
    <name evidence="3" type="ORF">ABW06_06260</name>
    <name evidence="2" type="ORF">QEG54_000193</name>
</gene>
<reference evidence="2" key="2">
    <citation type="submission" date="2024-02" db="EMBL/GenBank/DDBJ databases">
        <authorList>
            <consortium name="Clinical and Environmental Microbiology Branch: Whole genome sequencing antimicrobial resistance pathogens in the healthcare setting"/>
        </authorList>
    </citation>
    <scope>NUCLEOTIDE SEQUENCE</scope>
    <source>
        <strain evidence="2">2021DK-00143</strain>
    </source>
</reference>
<dbReference type="OrthoDB" id="6540266at2"/>
<dbReference type="AlphaFoldDB" id="A0A089PT41"/>
<dbReference type="EMBL" id="ABLOKC030000001">
    <property type="protein sequence ID" value="EML1469526.1"/>
    <property type="molecule type" value="Genomic_DNA"/>
</dbReference>
<organism evidence="3 4">
    <name type="scientific">Pluralibacter gergoviae</name>
    <name type="common">Enterobacter gergoviae</name>
    <dbReference type="NCBI Taxonomy" id="61647"/>
    <lineage>
        <taxon>Bacteria</taxon>
        <taxon>Pseudomonadati</taxon>
        <taxon>Pseudomonadota</taxon>
        <taxon>Gammaproteobacteria</taxon>
        <taxon>Enterobacterales</taxon>
        <taxon>Enterobacteriaceae</taxon>
        <taxon>Pluralibacter</taxon>
    </lineage>
</organism>
<keyword evidence="4" id="KW-1185">Reference proteome</keyword>
<accession>A0A089PT41</accession>
<dbReference type="PATRIC" id="fig|61647.13.peg.149"/>
<dbReference type="Proteomes" id="UP000036196">
    <property type="component" value="Unassembled WGS sequence"/>
</dbReference>
<keyword evidence="1" id="KW-0812">Transmembrane</keyword>
<dbReference type="InterPro" id="IPR020368">
    <property type="entry name" value="Uncharacterised_YbjM"/>
</dbReference>
<dbReference type="RefSeq" id="WP_043084900.1">
    <property type="nucleotide sequence ID" value="NZ_CACVCI010000001.1"/>
</dbReference>
<comment type="caution">
    <text evidence="3">The sequence shown here is derived from an EMBL/GenBank/DDBJ whole genome shotgun (WGS) entry which is preliminary data.</text>
</comment>